<evidence type="ECO:0000256" key="1">
    <source>
        <dbReference type="SAM" id="MobiDB-lite"/>
    </source>
</evidence>
<dbReference type="HOGENOM" id="CLU_089323_0_0_11"/>
<evidence type="ECO:0000313" key="4">
    <source>
        <dbReference type="EMBL" id="QEV37556.1"/>
    </source>
</evidence>
<feature type="compositionally biased region" description="Polar residues" evidence="1">
    <location>
        <begin position="261"/>
        <end position="272"/>
    </location>
</feature>
<reference evidence="5" key="1">
    <citation type="submission" date="2014-09" db="EMBL/GenBank/DDBJ databases">
        <title>Sequence of the Streptomyces nodosus genome.</title>
        <authorList>
            <person name="Sweeney P."/>
            <person name="Stephens N."/>
            <person name="Murphy C."/>
            <person name="Caffrey P."/>
        </authorList>
    </citation>
    <scope>NUCLEOTIDE SEQUENCE [LARGE SCALE GENOMIC DNA]</scope>
    <source>
        <strain evidence="5">ATCC 14899</strain>
    </source>
</reference>
<reference evidence="4 6" key="3">
    <citation type="submission" date="2017-09" db="EMBL/GenBank/DDBJ databases">
        <title>Streptomyces genome completion.</title>
        <authorList>
            <person name="Lee N."/>
            <person name="Cho B.-K."/>
        </authorList>
    </citation>
    <scope>NUCLEOTIDE SEQUENCE [LARGE SCALE GENOMIC DNA]</scope>
    <source>
        <strain evidence="4 6">ATCC 14899</strain>
    </source>
</reference>
<evidence type="ECO:0000313" key="6">
    <source>
        <dbReference type="Proteomes" id="UP000325763"/>
    </source>
</evidence>
<keyword evidence="2" id="KW-1133">Transmembrane helix</keyword>
<dbReference type="Proteomes" id="UP000031526">
    <property type="component" value="Chromosome"/>
</dbReference>
<name>A0A0B5DCN1_9ACTN</name>
<dbReference type="KEGG" id="snq:CP978_02480"/>
<reference evidence="3 5" key="2">
    <citation type="journal article" date="2016" name="Appl. Microbiol. Biotechnol.">
        <title>Exploiting the genome sequence of Streptomyces nodosus for enhanced antibiotic production.</title>
        <authorList>
            <person name="Sweeney P."/>
            <person name="Murphy C.D."/>
            <person name="Caffrey P."/>
        </authorList>
    </citation>
    <scope>NUCLEOTIDE SEQUENCE [LARGE SCALE GENOMIC DNA]</scope>
    <source>
        <strain evidence="3 5">ATCC 14899</strain>
    </source>
</reference>
<dbReference type="RefSeq" id="WP_043437163.1">
    <property type="nucleotide sequence ID" value="NZ_CP009313.1"/>
</dbReference>
<sequence>MSLHILARSRAQVRPTPGTLLAGAALAVFIAFAGPVPSAAAHPFGPPSTAEVSVQGSRLLLAWNTDKLDWVTLGQSLGIFKGQGGSGSSPGLSFEQRLQRSPAVRAYLLEHIAVAQAGRPCRGTVVGEMKDFLAQGAQLAFDCPAPGVEVDVTISALTDLHPAYRTMLTSQGPAEPQQALFTSAEPTTHIRFTASGGGVRRTVAVFSVGTLAAALAIGGWVFWRSRRRTAAPSGDTTITGHGFPAVSPATPNGPGGEAVTTADTGTGTRSNA</sequence>
<dbReference type="EMBL" id="CP009313">
    <property type="protein sequence ID" value="AJE38975.1"/>
    <property type="molecule type" value="Genomic_DNA"/>
</dbReference>
<evidence type="ECO:0000256" key="2">
    <source>
        <dbReference type="SAM" id="Phobius"/>
    </source>
</evidence>
<evidence type="ECO:0000313" key="3">
    <source>
        <dbReference type="EMBL" id="AJE38975.1"/>
    </source>
</evidence>
<accession>A0A0B5DCN1</accession>
<dbReference type="EMBL" id="CP023747">
    <property type="protein sequence ID" value="QEV37556.1"/>
    <property type="molecule type" value="Genomic_DNA"/>
</dbReference>
<dbReference type="Proteomes" id="UP000325763">
    <property type="component" value="Chromosome"/>
</dbReference>
<feature type="transmembrane region" description="Helical" evidence="2">
    <location>
        <begin position="203"/>
        <end position="223"/>
    </location>
</feature>
<feature type="region of interest" description="Disordered" evidence="1">
    <location>
        <begin position="231"/>
        <end position="272"/>
    </location>
</feature>
<gene>
    <name evidence="4" type="ORF">CP978_02480</name>
    <name evidence="3" type="ORF">SNOD_02105</name>
</gene>
<proteinExistence type="predicted"/>
<dbReference type="AlphaFoldDB" id="A0A0B5DCN1"/>
<evidence type="ECO:0000313" key="5">
    <source>
        <dbReference type="Proteomes" id="UP000031526"/>
    </source>
</evidence>
<protein>
    <submittedName>
        <fullName evidence="3">Uncharacterized protein</fullName>
    </submittedName>
</protein>
<organism evidence="3 5">
    <name type="scientific">Streptomyces nodosus</name>
    <dbReference type="NCBI Taxonomy" id="40318"/>
    <lineage>
        <taxon>Bacteria</taxon>
        <taxon>Bacillati</taxon>
        <taxon>Actinomycetota</taxon>
        <taxon>Actinomycetes</taxon>
        <taxon>Kitasatosporales</taxon>
        <taxon>Streptomycetaceae</taxon>
        <taxon>Streptomyces</taxon>
    </lineage>
</organism>
<keyword evidence="2" id="KW-0472">Membrane</keyword>
<dbReference type="OrthoDB" id="5191392at2"/>
<keyword evidence="5" id="KW-1185">Reference proteome</keyword>
<keyword evidence="2" id="KW-0812">Transmembrane</keyword>